<dbReference type="InterPro" id="IPR004909">
    <property type="entry name" value="Vir_Hsp90"/>
</dbReference>
<reference evidence="1" key="1">
    <citation type="journal article" date="2019" name="J. Gen. Plant Pathol.">
        <title>The p27 open reading frame of tomato infectious chlorosis virus encodes a suppressor of RNA silencing.</title>
        <authorList>
            <person name="Mashiko T."/>
            <person name="Wang W.-Q."/>
            <person name="Hartono S."/>
            <person name="Suastica G."/>
            <person name="Neriya Y."/>
            <person name="Nishigawa H."/>
            <person name="Natsuaki T."/>
        </authorList>
    </citation>
    <scope>NUCLEOTIDE SEQUENCE</scope>
</reference>
<accession>A0A5A4Q7M5</accession>
<sequence>MVIMTEDRKAILFFQTLLKKSNVFEEMTEVNNYIKGNLRLVNSNRYPSMSRGAPFYFDSEYYLSGGNVVVYPDSHNTYLKLLVVYLDKCYKNYTKKTGYPGKSLLTIRDYGSYISRWSDYHDKSITDYLTHNPGVGCVFTNEDISNAYPNQSEITKRILYRISNSIGHMPSLNEFEKSELSSFAIETERDAPVVQNDSNTSQFFKECVNTLRTYLAYSGSSIGKAKLDSTKVSYDIFIESLSGDFDRESLKTNPLAISKFMQLYTKIGGNSETFKDKFNTLKLMSNPFREFCERAFKINVNSSKDVLYEKIPREKTSDILADVDMFSRILVRTSDYKIESNNNTLNSVIDKIVTEALKLFFPRMKGLYPLEIELAFLHYFALSTTNSKRRGDKRKNVISINGEEVQISMNDICNRVDSILREAGAFQSGINYVRKWANKRGHIALNHFKTNRTKLYLFSDYPKLLPYMRFDYFKALDIELLTEEERLSLNTLRLITEDKSSHSNDTRADLLSWTLRY</sequence>
<name>A0A5A4Q7M5_9CLOS</name>
<evidence type="ECO:0000313" key="1">
    <source>
        <dbReference type="EMBL" id="BBF90600.1"/>
    </source>
</evidence>
<protein>
    <submittedName>
        <fullName evidence="1">p60 protein</fullName>
    </submittedName>
</protein>
<dbReference type="EMBL" id="LC415907">
    <property type="protein sequence ID" value="BBF90600.1"/>
    <property type="molecule type" value="Genomic_RNA"/>
</dbReference>
<proteinExistence type="predicted"/>
<dbReference type="Pfam" id="PF03225">
    <property type="entry name" value="Viral_Hsp90"/>
    <property type="match status" value="1"/>
</dbReference>
<organism evidence="1">
    <name type="scientific">Tomato infectious chlorosis virus</name>
    <dbReference type="NCBI Taxonomy" id="52135"/>
    <lineage>
        <taxon>Viruses</taxon>
        <taxon>Riboviria</taxon>
        <taxon>Orthornavirae</taxon>
        <taxon>Kitrinoviricota</taxon>
        <taxon>Alsuviricetes</taxon>
        <taxon>Martellivirales</taxon>
        <taxon>Closteroviridae</taxon>
        <taxon>Crinivirus</taxon>
        <taxon>Crinivirus contagichlorosis</taxon>
    </lineage>
</organism>